<feature type="signal peptide" evidence="3">
    <location>
        <begin position="1"/>
        <end position="22"/>
    </location>
</feature>
<protein>
    <submittedName>
        <fullName evidence="5">OmpA/MotB domain protein</fullName>
    </submittedName>
</protein>
<feature type="chain" id="PRO_5003043143" evidence="3">
    <location>
        <begin position="23"/>
        <end position="913"/>
    </location>
</feature>
<gene>
    <name evidence="5" type="ordered locus">Cwoe_0859</name>
</gene>
<reference evidence="5 6" key="1">
    <citation type="journal article" date="2010" name="Stand. Genomic Sci.">
        <title>Complete genome sequence of Conexibacter woesei type strain (ID131577).</title>
        <authorList>
            <person name="Pukall R."/>
            <person name="Lapidus A."/>
            <person name="Glavina Del Rio T."/>
            <person name="Copeland A."/>
            <person name="Tice H."/>
            <person name="Cheng J.-F."/>
            <person name="Lucas S."/>
            <person name="Chen F."/>
            <person name="Nolan M."/>
            <person name="Bruce D."/>
            <person name="Goodwin L."/>
            <person name="Pitluck S."/>
            <person name="Mavromatis K."/>
            <person name="Ivanova N."/>
            <person name="Ovchinnikova G."/>
            <person name="Pati A."/>
            <person name="Chen A."/>
            <person name="Palaniappan K."/>
            <person name="Land M."/>
            <person name="Hauser L."/>
            <person name="Chang Y.-J."/>
            <person name="Jeffries C.D."/>
            <person name="Chain P."/>
            <person name="Meincke L."/>
            <person name="Sims D."/>
            <person name="Brettin T."/>
            <person name="Detter J.C."/>
            <person name="Rohde M."/>
            <person name="Goeker M."/>
            <person name="Bristow J."/>
            <person name="Eisen J.A."/>
            <person name="Markowitz V."/>
            <person name="Kyrpides N.C."/>
            <person name="Klenk H.-P."/>
            <person name="Hugenholtz P."/>
        </authorList>
    </citation>
    <scope>NUCLEOTIDE SEQUENCE [LARGE SCALE GENOMIC DNA]</scope>
    <source>
        <strain evidence="6">DSM 14684 / CIP 108061 / JCM 11494 / NBRC 100937 / ID131577</strain>
    </source>
</reference>
<dbReference type="PANTHER" id="PTHR30329">
    <property type="entry name" value="STATOR ELEMENT OF FLAGELLAR MOTOR COMPLEX"/>
    <property type="match status" value="1"/>
</dbReference>
<feature type="compositionally biased region" description="Pro residues" evidence="2">
    <location>
        <begin position="649"/>
        <end position="689"/>
    </location>
</feature>
<dbReference type="CDD" id="cd07185">
    <property type="entry name" value="OmpA_C-like"/>
    <property type="match status" value="1"/>
</dbReference>
<dbReference type="InterPro" id="IPR012332">
    <property type="entry name" value="Autotransporter_pectin_lyase_C"/>
</dbReference>
<dbReference type="EMBL" id="CP001854">
    <property type="protein sequence ID" value="ADB49292.1"/>
    <property type="molecule type" value="Genomic_DNA"/>
</dbReference>
<feature type="domain" description="OmpA-like" evidence="4">
    <location>
        <begin position="801"/>
        <end position="913"/>
    </location>
</feature>
<evidence type="ECO:0000256" key="1">
    <source>
        <dbReference type="PROSITE-ProRule" id="PRU00473"/>
    </source>
</evidence>
<dbReference type="AlphaFoldDB" id="D3FBC3"/>
<dbReference type="KEGG" id="cwo:Cwoe_0859"/>
<dbReference type="Gene3D" id="3.30.1330.60">
    <property type="entry name" value="OmpA-like domain"/>
    <property type="match status" value="1"/>
</dbReference>
<dbReference type="GO" id="GO:0016020">
    <property type="term" value="C:membrane"/>
    <property type="evidence" value="ECO:0007669"/>
    <property type="project" value="UniProtKB-UniRule"/>
</dbReference>
<evidence type="ECO:0000313" key="6">
    <source>
        <dbReference type="Proteomes" id="UP000008229"/>
    </source>
</evidence>
<dbReference type="PANTHER" id="PTHR30329:SF20">
    <property type="entry name" value="EXPORTED PROTEIN"/>
    <property type="match status" value="1"/>
</dbReference>
<dbReference type="RefSeq" id="WP_012932345.1">
    <property type="nucleotide sequence ID" value="NC_013739.1"/>
</dbReference>
<sequence length="913" mass="90519" precursor="true">MRLGATAVALAALTLPAATAQAAAWAVSATADTPVGQACPTFTGCSLREAITSANANPGPDSILVTAGTYVLANGELPVTDELTMARVGASAATIDANGLSRVLSIAPSAGSVELRHMTFRRGVVSGSDYGGAIRAGGVDLTLEGMRFEANTAESATTAAGGAIYFQGGGTLSISGGAFGSNSARATGIHGADGGAIMFDSAGTLTIDGTTFDGNSTSSTGSVAGGGAIRTGPATVSLTDVRLTGNAVTGRGAAGGAIRVFGAGALTLTATTADANSATSTSGIAIGGAISVTMGTATIVRSTLDGNSVSSPLSGVGDARGGALHANGTALVHSSTLTRNSVVSSDPAAARGAALAGDSGSGTFTIAGSIVAGNGPLSAGDCGVAASFVDGGYNLLGTGGSCTAGPTSIGSDDPELAPLAAVRGQWVALPAFGGPAVDLGPALGCADATDQLGTARPQLAGCDAGAVELAPPPLPNTTITDEPPSISGPNVQFSFSGVSVTGFECSLDAAAFAPCTSPLTLTGLGDGAHELAVRGVNGPPRQVDPTPATYSWTVDTTAPPKPTIIAAPPAQSSETNATVVFAGEPDGSFACALDGGAWRPCVSPVRFDGLAVGAHTIAVRQTDVAGHTGPAAEVAFAVTEPARPEPQPRAEPQPVAQPQPRTDPAPQPQTQPQPRAEPAPPARPAPPPRRATLVSPPTAVARGARLTVGCALDRGALRRCAVDVLVATGGGRGGTRGTLRRVGHGLATFTDDARRGAVQLRLDARGRRAVARLGGAKLTLRLRATAADGTRLRTVRTLVVRPPSVLVIPSDGQFATDSARLLPAGVRHLRRVAADLDGARSIRSVGHTDARGDATANRALGRARAAAVCAVLRRAGVRARLPVASAGESRPRADDATPAGRALNRRVELVVAY</sequence>
<keyword evidence="3" id="KW-0732">Signal</keyword>
<dbReference type="SUPFAM" id="SSF51126">
    <property type="entry name" value="Pectin lyase-like"/>
    <property type="match status" value="1"/>
</dbReference>
<dbReference type="InterPro" id="IPR059226">
    <property type="entry name" value="Choice_anch_Q_dom"/>
</dbReference>
<feature type="region of interest" description="Disordered" evidence="2">
    <location>
        <begin position="641"/>
        <end position="694"/>
    </location>
</feature>
<evidence type="ECO:0000256" key="2">
    <source>
        <dbReference type="SAM" id="MobiDB-lite"/>
    </source>
</evidence>
<evidence type="ECO:0000256" key="3">
    <source>
        <dbReference type="SAM" id="SignalP"/>
    </source>
</evidence>
<dbReference type="Pfam" id="PF00691">
    <property type="entry name" value="OmpA"/>
    <property type="match status" value="1"/>
</dbReference>
<accession>D3FBC3</accession>
<keyword evidence="1" id="KW-0472">Membrane</keyword>
<dbReference type="NCBIfam" id="NF041518">
    <property type="entry name" value="choice_anch_Q"/>
    <property type="match status" value="1"/>
</dbReference>
<proteinExistence type="predicted"/>
<keyword evidence="6" id="KW-1185">Reference proteome</keyword>
<dbReference type="InterPro" id="IPR006665">
    <property type="entry name" value="OmpA-like"/>
</dbReference>
<evidence type="ECO:0000259" key="4">
    <source>
        <dbReference type="PROSITE" id="PS51123"/>
    </source>
</evidence>
<evidence type="ECO:0000313" key="5">
    <source>
        <dbReference type="EMBL" id="ADB49292.1"/>
    </source>
</evidence>
<reference evidence="6" key="2">
    <citation type="submission" date="2010-01" db="EMBL/GenBank/DDBJ databases">
        <title>The complete genome of Conexibacter woesei DSM 14684.</title>
        <authorList>
            <consortium name="US DOE Joint Genome Institute (JGI-PGF)"/>
            <person name="Lucas S."/>
            <person name="Copeland A."/>
            <person name="Lapidus A."/>
            <person name="Glavina del Rio T."/>
            <person name="Dalin E."/>
            <person name="Tice H."/>
            <person name="Bruce D."/>
            <person name="Goodwin L."/>
            <person name="Pitluck S."/>
            <person name="Kyrpides N."/>
            <person name="Mavromatis K."/>
            <person name="Ivanova N."/>
            <person name="Mikhailova N."/>
            <person name="Chertkov O."/>
            <person name="Brettin T."/>
            <person name="Detter J.C."/>
            <person name="Han C."/>
            <person name="Larimer F."/>
            <person name="Land M."/>
            <person name="Hauser L."/>
            <person name="Markowitz V."/>
            <person name="Cheng J.-F."/>
            <person name="Hugenholtz P."/>
            <person name="Woyke T."/>
            <person name="Wu D."/>
            <person name="Pukall R."/>
            <person name="Steenblock K."/>
            <person name="Schneider S."/>
            <person name="Klenk H.-P."/>
            <person name="Eisen J.A."/>
        </authorList>
    </citation>
    <scope>NUCLEOTIDE SEQUENCE [LARGE SCALE GENOMIC DNA]</scope>
    <source>
        <strain evidence="6">DSM 14684 / CIP 108061 / JCM 11494 / NBRC 100937 / ID131577</strain>
    </source>
</reference>
<dbReference type="SUPFAM" id="SSF103088">
    <property type="entry name" value="OmpA-like"/>
    <property type="match status" value="1"/>
</dbReference>
<dbReference type="eggNOG" id="COG2885">
    <property type="taxonomic scope" value="Bacteria"/>
</dbReference>
<dbReference type="Proteomes" id="UP000008229">
    <property type="component" value="Chromosome"/>
</dbReference>
<dbReference type="InterPro" id="IPR011050">
    <property type="entry name" value="Pectin_lyase_fold/virulence"/>
</dbReference>
<dbReference type="HOGENOM" id="CLU_289150_0_0_11"/>
<dbReference type="PROSITE" id="PS51123">
    <property type="entry name" value="OMPA_2"/>
    <property type="match status" value="1"/>
</dbReference>
<dbReference type="Gene3D" id="2.160.20.20">
    <property type="match status" value="1"/>
</dbReference>
<dbReference type="InterPro" id="IPR050330">
    <property type="entry name" value="Bact_OuterMem_StrucFunc"/>
</dbReference>
<dbReference type="STRING" id="469383.Cwoe_0859"/>
<organism evidence="5 6">
    <name type="scientific">Conexibacter woesei (strain DSM 14684 / CCUG 47730 / CIP 108061 / JCM 11494 / NBRC 100937 / ID131577)</name>
    <dbReference type="NCBI Taxonomy" id="469383"/>
    <lineage>
        <taxon>Bacteria</taxon>
        <taxon>Bacillati</taxon>
        <taxon>Actinomycetota</taxon>
        <taxon>Thermoleophilia</taxon>
        <taxon>Solirubrobacterales</taxon>
        <taxon>Conexibacteraceae</taxon>
        <taxon>Conexibacter</taxon>
    </lineage>
</organism>
<dbReference type="InterPro" id="IPR036737">
    <property type="entry name" value="OmpA-like_sf"/>
</dbReference>
<name>D3FBC3_CONWI</name>
<dbReference type="OrthoDB" id="5145222at2"/>